<keyword evidence="3" id="KW-1185">Reference proteome</keyword>
<dbReference type="Proteomes" id="UP000053240">
    <property type="component" value="Unassembled WGS sequence"/>
</dbReference>
<gene>
    <name evidence="2" type="ORF">RR48_00703</name>
</gene>
<feature type="signal peptide" evidence="1">
    <location>
        <begin position="1"/>
        <end position="16"/>
    </location>
</feature>
<organism evidence="2 3">
    <name type="scientific">Papilio machaon</name>
    <name type="common">Old World swallowtail butterfly</name>
    <dbReference type="NCBI Taxonomy" id="76193"/>
    <lineage>
        <taxon>Eukaryota</taxon>
        <taxon>Metazoa</taxon>
        <taxon>Ecdysozoa</taxon>
        <taxon>Arthropoda</taxon>
        <taxon>Hexapoda</taxon>
        <taxon>Insecta</taxon>
        <taxon>Pterygota</taxon>
        <taxon>Neoptera</taxon>
        <taxon>Endopterygota</taxon>
        <taxon>Lepidoptera</taxon>
        <taxon>Glossata</taxon>
        <taxon>Ditrysia</taxon>
        <taxon>Papilionoidea</taxon>
        <taxon>Papilionidae</taxon>
        <taxon>Papilioninae</taxon>
        <taxon>Papilio</taxon>
    </lineage>
</organism>
<proteinExistence type="predicted"/>
<name>A0A0N1PID7_PAPMA</name>
<evidence type="ECO:0000256" key="1">
    <source>
        <dbReference type="SAM" id="SignalP"/>
    </source>
</evidence>
<dbReference type="AlphaFoldDB" id="A0A0N1PID7"/>
<dbReference type="EMBL" id="LADJ01050531">
    <property type="protein sequence ID" value="KPJ21486.1"/>
    <property type="molecule type" value="Genomic_DNA"/>
</dbReference>
<dbReference type="SUPFAM" id="SSF53474">
    <property type="entry name" value="alpha/beta-Hydrolases"/>
    <property type="match status" value="1"/>
</dbReference>
<dbReference type="InParanoid" id="A0A0N1PID7"/>
<feature type="chain" id="PRO_5005879787" evidence="1">
    <location>
        <begin position="17"/>
        <end position="87"/>
    </location>
</feature>
<protein>
    <submittedName>
        <fullName evidence="2">Uncharacterized protein</fullName>
    </submittedName>
</protein>
<dbReference type="Gene3D" id="3.40.50.1820">
    <property type="entry name" value="alpha/beta hydrolase"/>
    <property type="match status" value="1"/>
</dbReference>
<dbReference type="InterPro" id="IPR029058">
    <property type="entry name" value="AB_hydrolase_fold"/>
</dbReference>
<evidence type="ECO:0000313" key="2">
    <source>
        <dbReference type="EMBL" id="KPJ21486.1"/>
    </source>
</evidence>
<comment type="caution">
    <text evidence="2">The sequence shown here is derived from an EMBL/GenBank/DDBJ whole genome shotgun (WGS) entry which is preliminary data.</text>
</comment>
<evidence type="ECO:0000313" key="3">
    <source>
        <dbReference type="Proteomes" id="UP000053240"/>
    </source>
</evidence>
<keyword evidence="1" id="KW-0732">Signal</keyword>
<accession>A0A0N1PID7</accession>
<sequence length="87" mass="9997">MIKWIIFLALILVATGESKEMRQLNIAQGPVRGYKEAGDDIFVFHGIPYATAPTGPNKYKVWLPLYLHYNRLDSVEKKNRNSLVDFD</sequence>
<reference evidence="2 3" key="1">
    <citation type="journal article" date="2015" name="Nat. Commun.">
        <title>Outbred genome sequencing and CRISPR/Cas9 gene editing in butterflies.</title>
        <authorList>
            <person name="Li X."/>
            <person name="Fan D."/>
            <person name="Zhang W."/>
            <person name="Liu G."/>
            <person name="Zhang L."/>
            <person name="Zhao L."/>
            <person name="Fang X."/>
            <person name="Chen L."/>
            <person name="Dong Y."/>
            <person name="Chen Y."/>
            <person name="Ding Y."/>
            <person name="Zhao R."/>
            <person name="Feng M."/>
            <person name="Zhu Y."/>
            <person name="Feng Y."/>
            <person name="Jiang X."/>
            <person name="Zhu D."/>
            <person name="Xiang H."/>
            <person name="Feng X."/>
            <person name="Li S."/>
            <person name="Wang J."/>
            <person name="Zhang G."/>
            <person name="Kronforst M.R."/>
            <person name="Wang W."/>
        </authorList>
    </citation>
    <scope>NUCLEOTIDE SEQUENCE [LARGE SCALE GENOMIC DNA]</scope>
    <source>
        <strain evidence="2">Ya'a_city_454_Pm</strain>
        <tissue evidence="2">Whole body</tissue>
    </source>
</reference>